<dbReference type="Proteomes" id="UP001179952">
    <property type="component" value="Unassembled WGS sequence"/>
</dbReference>
<name>A0AAV9A2C6_ACOGR</name>
<dbReference type="AlphaFoldDB" id="A0AAV9A2C6"/>
<sequence>MGLAPAQCLPQAKVKQVVASQIFSTYIMDPLNTNDINTVCFADETGHVIYSGGDDYLCKEQSEGDHRE</sequence>
<comment type="caution">
    <text evidence="1">The sequence shown here is derived from an EMBL/GenBank/DDBJ whole genome shotgun (WGS) entry which is preliminary data.</text>
</comment>
<organism evidence="1 2">
    <name type="scientific">Acorus gramineus</name>
    <name type="common">Dwarf sweet flag</name>
    <dbReference type="NCBI Taxonomy" id="55184"/>
    <lineage>
        <taxon>Eukaryota</taxon>
        <taxon>Viridiplantae</taxon>
        <taxon>Streptophyta</taxon>
        <taxon>Embryophyta</taxon>
        <taxon>Tracheophyta</taxon>
        <taxon>Spermatophyta</taxon>
        <taxon>Magnoliopsida</taxon>
        <taxon>Liliopsida</taxon>
        <taxon>Acoraceae</taxon>
        <taxon>Acorus</taxon>
    </lineage>
</organism>
<reference evidence="1" key="1">
    <citation type="journal article" date="2023" name="Nat. Commun.">
        <title>Diploid and tetraploid genomes of Acorus and the evolution of monocots.</title>
        <authorList>
            <person name="Ma L."/>
            <person name="Liu K.W."/>
            <person name="Li Z."/>
            <person name="Hsiao Y.Y."/>
            <person name="Qi Y."/>
            <person name="Fu T."/>
            <person name="Tang G.D."/>
            <person name="Zhang D."/>
            <person name="Sun W.H."/>
            <person name="Liu D.K."/>
            <person name="Li Y."/>
            <person name="Chen G.Z."/>
            <person name="Liu X.D."/>
            <person name="Liao X.Y."/>
            <person name="Jiang Y.T."/>
            <person name="Yu X."/>
            <person name="Hao Y."/>
            <person name="Huang J."/>
            <person name="Zhao X.W."/>
            <person name="Ke S."/>
            <person name="Chen Y.Y."/>
            <person name="Wu W.L."/>
            <person name="Hsu J.L."/>
            <person name="Lin Y.F."/>
            <person name="Huang M.D."/>
            <person name="Li C.Y."/>
            <person name="Huang L."/>
            <person name="Wang Z.W."/>
            <person name="Zhao X."/>
            <person name="Zhong W.Y."/>
            <person name="Peng D.H."/>
            <person name="Ahmad S."/>
            <person name="Lan S."/>
            <person name="Zhang J.S."/>
            <person name="Tsai W.C."/>
            <person name="Van de Peer Y."/>
            <person name="Liu Z.J."/>
        </authorList>
    </citation>
    <scope>NUCLEOTIDE SEQUENCE</scope>
    <source>
        <strain evidence="1">SCP</strain>
    </source>
</reference>
<reference evidence="1" key="2">
    <citation type="submission" date="2023-06" db="EMBL/GenBank/DDBJ databases">
        <authorList>
            <person name="Ma L."/>
            <person name="Liu K.-W."/>
            <person name="Li Z."/>
            <person name="Hsiao Y.-Y."/>
            <person name="Qi Y."/>
            <person name="Fu T."/>
            <person name="Tang G."/>
            <person name="Zhang D."/>
            <person name="Sun W.-H."/>
            <person name="Liu D.-K."/>
            <person name="Li Y."/>
            <person name="Chen G.-Z."/>
            <person name="Liu X.-D."/>
            <person name="Liao X.-Y."/>
            <person name="Jiang Y.-T."/>
            <person name="Yu X."/>
            <person name="Hao Y."/>
            <person name="Huang J."/>
            <person name="Zhao X.-W."/>
            <person name="Ke S."/>
            <person name="Chen Y.-Y."/>
            <person name="Wu W.-L."/>
            <person name="Hsu J.-L."/>
            <person name="Lin Y.-F."/>
            <person name="Huang M.-D."/>
            <person name="Li C.-Y."/>
            <person name="Huang L."/>
            <person name="Wang Z.-W."/>
            <person name="Zhao X."/>
            <person name="Zhong W.-Y."/>
            <person name="Peng D.-H."/>
            <person name="Ahmad S."/>
            <person name="Lan S."/>
            <person name="Zhang J.-S."/>
            <person name="Tsai W.-C."/>
            <person name="Van De Peer Y."/>
            <person name="Liu Z.-J."/>
        </authorList>
    </citation>
    <scope>NUCLEOTIDE SEQUENCE</scope>
    <source>
        <strain evidence="1">SCP</strain>
        <tissue evidence="1">Leaves</tissue>
    </source>
</reference>
<protein>
    <submittedName>
        <fullName evidence="1">Uncharacterized protein</fullName>
    </submittedName>
</protein>
<evidence type="ECO:0000313" key="2">
    <source>
        <dbReference type="Proteomes" id="UP001179952"/>
    </source>
</evidence>
<gene>
    <name evidence="1" type="ORF">QJS04_geneDACA010439</name>
</gene>
<proteinExistence type="predicted"/>
<dbReference type="EMBL" id="JAUJYN010000020">
    <property type="protein sequence ID" value="KAK1258305.1"/>
    <property type="molecule type" value="Genomic_DNA"/>
</dbReference>
<keyword evidence="2" id="KW-1185">Reference proteome</keyword>
<accession>A0AAV9A2C6</accession>
<evidence type="ECO:0000313" key="1">
    <source>
        <dbReference type="EMBL" id="KAK1258305.1"/>
    </source>
</evidence>